<comment type="caution">
    <text evidence="1">The sequence shown here is derived from an EMBL/GenBank/DDBJ whole genome shotgun (WGS) entry which is preliminary data.</text>
</comment>
<dbReference type="EMBL" id="MFIX01000105">
    <property type="protein sequence ID" value="OGG04658.1"/>
    <property type="molecule type" value="Genomic_DNA"/>
</dbReference>
<dbReference type="Proteomes" id="UP000179129">
    <property type="component" value="Unassembled WGS sequence"/>
</dbReference>
<evidence type="ECO:0000313" key="2">
    <source>
        <dbReference type="Proteomes" id="UP000179129"/>
    </source>
</evidence>
<organism evidence="1 2">
    <name type="scientific">Candidatus Glassbacteria bacterium RIFCSPLOWO2_12_FULL_58_11</name>
    <dbReference type="NCBI Taxonomy" id="1817867"/>
    <lineage>
        <taxon>Bacteria</taxon>
        <taxon>Candidatus Glassiibacteriota</taxon>
    </lineage>
</organism>
<evidence type="ECO:0000313" key="1">
    <source>
        <dbReference type="EMBL" id="OGG04658.1"/>
    </source>
</evidence>
<protein>
    <submittedName>
        <fullName evidence="1">Uncharacterized protein</fullName>
    </submittedName>
</protein>
<gene>
    <name evidence="1" type="ORF">A3F83_07215</name>
</gene>
<sequence length="60" mass="6596">MLLLYGREFILGGLVSKLIGGKEECNPLSGIKKGGRTQFGRGPWRSSQFVNARITAWRSG</sequence>
<proteinExistence type="predicted"/>
<name>A0A1F5YWU5_9BACT</name>
<accession>A0A1F5YWU5</accession>
<reference evidence="1 2" key="1">
    <citation type="journal article" date="2016" name="Nat. Commun.">
        <title>Thousands of microbial genomes shed light on interconnected biogeochemical processes in an aquifer system.</title>
        <authorList>
            <person name="Anantharaman K."/>
            <person name="Brown C.T."/>
            <person name="Hug L.A."/>
            <person name="Sharon I."/>
            <person name="Castelle C.J."/>
            <person name="Probst A.J."/>
            <person name="Thomas B.C."/>
            <person name="Singh A."/>
            <person name="Wilkins M.J."/>
            <person name="Karaoz U."/>
            <person name="Brodie E.L."/>
            <person name="Williams K.H."/>
            <person name="Hubbard S.S."/>
            <person name="Banfield J.F."/>
        </authorList>
    </citation>
    <scope>NUCLEOTIDE SEQUENCE [LARGE SCALE GENOMIC DNA]</scope>
</reference>
<dbReference type="AlphaFoldDB" id="A0A1F5YWU5"/>